<evidence type="ECO:0000313" key="2">
    <source>
        <dbReference type="Proteomes" id="UP000294963"/>
    </source>
</evidence>
<proteinExistence type="predicted"/>
<gene>
    <name evidence="1" type="ORF">EC844_10758</name>
</gene>
<accession>A0A4R1XTJ4</accession>
<dbReference type="OrthoDB" id="6692361at2"/>
<dbReference type="EMBL" id="SLVJ01000007">
    <property type="protein sequence ID" value="TCM67764.1"/>
    <property type="molecule type" value="Genomic_DNA"/>
</dbReference>
<comment type="caution">
    <text evidence="1">The sequence shown here is derived from an EMBL/GenBank/DDBJ whole genome shotgun (WGS) entry which is preliminary data.</text>
</comment>
<sequence>MWAYDFKKNWYEVDDFLAKHCDENVGLDRMQAINALGYGHDANIYFILDEKLEGPLTVYQQKENDELPPYLVKFKPSKSYVEYFVCENAPSVIELMNKLTPLIQTLIMCDESINRANQRLL</sequence>
<keyword evidence="2" id="KW-1185">Reference proteome</keyword>
<dbReference type="Proteomes" id="UP000294963">
    <property type="component" value="Unassembled WGS sequence"/>
</dbReference>
<reference evidence="1 2" key="1">
    <citation type="submission" date="2019-03" db="EMBL/GenBank/DDBJ databases">
        <title>Genomic analyses of the natural microbiome of Caenorhabditis elegans.</title>
        <authorList>
            <person name="Samuel B."/>
        </authorList>
    </citation>
    <scope>NUCLEOTIDE SEQUENCE [LARGE SCALE GENOMIC DNA]</scope>
    <source>
        <strain evidence="1 2">JUb89</strain>
    </source>
</reference>
<name>A0A4R1XTJ4_ACICA</name>
<protein>
    <submittedName>
        <fullName evidence="1">Uncharacterized protein</fullName>
    </submittedName>
</protein>
<evidence type="ECO:0000313" key="1">
    <source>
        <dbReference type="EMBL" id="TCM67764.1"/>
    </source>
</evidence>
<organism evidence="1 2">
    <name type="scientific">Acinetobacter calcoaceticus</name>
    <dbReference type="NCBI Taxonomy" id="471"/>
    <lineage>
        <taxon>Bacteria</taxon>
        <taxon>Pseudomonadati</taxon>
        <taxon>Pseudomonadota</taxon>
        <taxon>Gammaproteobacteria</taxon>
        <taxon>Moraxellales</taxon>
        <taxon>Moraxellaceae</taxon>
        <taxon>Acinetobacter</taxon>
        <taxon>Acinetobacter calcoaceticus/baumannii complex</taxon>
    </lineage>
</organism>
<dbReference type="AlphaFoldDB" id="A0A4R1XTJ4"/>